<evidence type="ECO:0000313" key="1">
    <source>
        <dbReference type="EMBL" id="KAI5077930.1"/>
    </source>
</evidence>
<comment type="caution">
    <text evidence="1">The sequence shown here is derived from an EMBL/GenBank/DDBJ whole genome shotgun (WGS) entry which is preliminary data.</text>
</comment>
<proteinExistence type="predicted"/>
<reference evidence="1" key="1">
    <citation type="submission" date="2021-01" db="EMBL/GenBank/DDBJ databases">
        <title>Adiantum capillus-veneris genome.</title>
        <authorList>
            <person name="Fang Y."/>
            <person name="Liao Q."/>
        </authorList>
    </citation>
    <scope>NUCLEOTIDE SEQUENCE</scope>
    <source>
        <strain evidence="1">H3</strain>
        <tissue evidence="1">Leaf</tissue>
    </source>
</reference>
<evidence type="ECO:0000313" key="2">
    <source>
        <dbReference type="Proteomes" id="UP000886520"/>
    </source>
</evidence>
<dbReference type="EMBL" id="JABFUD020000007">
    <property type="protein sequence ID" value="KAI5077930.1"/>
    <property type="molecule type" value="Genomic_DNA"/>
</dbReference>
<dbReference type="AlphaFoldDB" id="A0A9D4V1W1"/>
<name>A0A9D4V1W1_ADICA</name>
<accession>A0A9D4V1W1</accession>
<dbReference type="Proteomes" id="UP000886520">
    <property type="component" value="Chromosome 7"/>
</dbReference>
<gene>
    <name evidence="1" type="ORF">GOP47_0007754</name>
</gene>
<keyword evidence="2" id="KW-1185">Reference proteome</keyword>
<protein>
    <submittedName>
        <fullName evidence="1">Uncharacterized protein</fullName>
    </submittedName>
</protein>
<dbReference type="OrthoDB" id="10254842at2759"/>
<sequence>MRSRSRRTSTYSCAAAAPRAADDDIRRRQMRIRSRATVSNGTCRIGAGSALIITYDSVGRASQIQAVALLLGSIIMAAASVSQSHAARLSPPAISTLQHLPKMQEHLQYTARKHLTQILRSESEALASSKVQGNTVHAHNFEGAATPANYSLLGWITAAEA</sequence>
<organism evidence="1 2">
    <name type="scientific">Adiantum capillus-veneris</name>
    <name type="common">Maidenhair fern</name>
    <dbReference type="NCBI Taxonomy" id="13818"/>
    <lineage>
        <taxon>Eukaryota</taxon>
        <taxon>Viridiplantae</taxon>
        <taxon>Streptophyta</taxon>
        <taxon>Embryophyta</taxon>
        <taxon>Tracheophyta</taxon>
        <taxon>Polypodiopsida</taxon>
        <taxon>Polypodiidae</taxon>
        <taxon>Polypodiales</taxon>
        <taxon>Pteridineae</taxon>
        <taxon>Pteridaceae</taxon>
        <taxon>Vittarioideae</taxon>
        <taxon>Adiantum</taxon>
    </lineage>
</organism>